<dbReference type="InterPro" id="IPR045430">
    <property type="entry name" value="EAD1"/>
</dbReference>
<sequence length="145" mass="16289">MEQIDLENKLADALESAFYNQETLGSMIRRAIKTDLGKIKQDASSIAITAEEVTKYAFANGKVILLLIGASKENSGNSKLKHYIRNNFQQLLKVFYEDFSIDFNEKINEDFLSLLVEALLKASENKGFQNDILVTCKVSVTNFSP</sequence>
<evidence type="ECO:0000313" key="2">
    <source>
        <dbReference type="EMBL" id="MBE9069268.1"/>
    </source>
</evidence>
<name>A0A928ZXJ2_LEPEC</name>
<keyword evidence="3" id="KW-1185">Reference proteome</keyword>
<protein>
    <recommendedName>
        <fullName evidence="1">Effector-associated domain-containing protein</fullName>
    </recommendedName>
</protein>
<accession>A0A928ZXJ2</accession>
<dbReference type="Pfam" id="PF19955">
    <property type="entry name" value="EAD1"/>
    <property type="match status" value="1"/>
</dbReference>
<dbReference type="Proteomes" id="UP000615026">
    <property type="component" value="Unassembled WGS sequence"/>
</dbReference>
<gene>
    <name evidence="2" type="ORF">IQ260_21735</name>
</gene>
<evidence type="ECO:0000259" key="1">
    <source>
        <dbReference type="Pfam" id="PF19955"/>
    </source>
</evidence>
<comment type="caution">
    <text evidence="2">The sequence shown here is derived from an EMBL/GenBank/DDBJ whole genome shotgun (WGS) entry which is preliminary data.</text>
</comment>
<feature type="domain" description="Effector-associated" evidence="1">
    <location>
        <begin position="8"/>
        <end position="84"/>
    </location>
</feature>
<organism evidence="2 3">
    <name type="scientific">Leptolyngbya cf. ectocarpi LEGE 11479</name>
    <dbReference type="NCBI Taxonomy" id="1828722"/>
    <lineage>
        <taxon>Bacteria</taxon>
        <taxon>Bacillati</taxon>
        <taxon>Cyanobacteriota</taxon>
        <taxon>Cyanophyceae</taxon>
        <taxon>Leptolyngbyales</taxon>
        <taxon>Leptolyngbyaceae</taxon>
        <taxon>Leptolyngbya group</taxon>
        <taxon>Leptolyngbya</taxon>
    </lineage>
</organism>
<dbReference type="EMBL" id="JADEXP010000255">
    <property type="protein sequence ID" value="MBE9069268.1"/>
    <property type="molecule type" value="Genomic_DNA"/>
</dbReference>
<evidence type="ECO:0000313" key="3">
    <source>
        <dbReference type="Proteomes" id="UP000615026"/>
    </source>
</evidence>
<dbReference type="RefSeq" id="WP_193995181.1">
    <property type="nucleotide sequence ID" value="NZ_JADEXP010000255.1"/>
</dbReference>
<reference evidence="2" key="1">
    <citation type="submission" date="2020-10" db="EMBL/GenBank/DDBJ databases">
        <authorList>
            <person name="Castelo-Branco R."/>
            <person name="Eusebio N."/>
            <person name="Adriana R."/>
            <person name="Vieira A."/>
            <person name="Brugerolle De Fraissinette N."/>
            <person name="Rezende De Castro R."/>
            <person name="Schneider M.P."/>
            <person name="Vasconcelos V."/>
            <person name="Leao P.N."/>
        </authorList>
    </citation>
    <scope>NUCLEOTIDE SEQUENCE</scope>
    <source>
        <strain evidence="2">LEGE 11479</strain>
    </source>
</reference>
<dbReference type="AlphaFoldDB" id="A0A928ZXJ2"/>
<proteinExistence type="predicted"/>